<accession>A0ACC3NAL2</accession>
<comment type="caution">
    <text evidence="1">The sequence shown here is derived from an EMBL/GenBank/DDBJ whole genome shotgun (WGS) entry which is preliminary data.</text>
</comment>
<dbReference type="EMBL" id="JAUTXU010000062">
    <property type="protein sequence ID" value="KAK3713501.1"/>
    <property type="molecule type" value="Genomic_DNA"/>
</dbReference>
<organism evidence="1 2">
    <name type="scientific">Vermiconidia calcicola</name>
    <dbReference type="NCBI Taxonomy" id="1690605"/>
    <lineage>
        <taxon>Eukaryota</taxon>
        <taxon>Fungi</taxon>
        <taxon>Dikarya</taxon>
        <taxon>Ascomycota</taxon>
        <taxon>Pezizomycotina</taxon>
        <taxon>Dothideomycetes</taxon>
        <taxon>Dothideomycetidae</taxon>
        <taxon>Mycosphaerellales</taxon>
        <taxon>Extremaceae</taxon>
        <taxon>Vermiconidia</taxon>
    </lineage>
</organism>
<evidence type="ECO:0000313" key="2">
    <source>
        <dbReference type="Proteomes" id="UP001281147"/>
    </source>
</evidence>
<evidence type="ECO:0000313" key="1">
    <source>
        <dbReference type="EMBL" id="KAK3713501.1"/>
    </source>
</evidence>
<reference evidence="1" key="1">
    <citation type="submission" date="2023-07" db="EMBL/GenBank/DDBJ databases">
        <title>Black Yeasts Isolated from many extreme environments.</title>
        <authorList>
            <person name="Coleine C."/>
            <person name="Stajich J.E."/>
            <person name="Selbmann L."/>
        </authorList>
    </citation>
    <scope>NUCLEOTIDE SEQUENCE</scope>
    <source>
        <strain evidence="1">CCFEE 5714</strain>
    </source>
</reference>
<gene>
    <name evidence="1" type="primary">CYS3_2</name>
    <name evidence="1" type="ORF">LTR37_008459</name>
</gene>
<keyword evidence="1" id="KW-0456">Lyase</keyword>
<protein>
    <submittedName>
        <fullName evidence="1">Cystathionine gamma-lyase cys3</fullName>
        <ecNumber evidence="1">4.4.1.1</ecNumber>
    </submittedName>
</protein>
<keyword evidence="2" id="KW-1185">Reference proteome</keyword>
<dbReference type="EC" id="4.4.1.1" evidence="1"/>
<name>A0ACC3NAL2_9PEZI</name>
<proteinExistence type="predicted"/>
<dbReference type="Proteomes" id="UP001281147">
    <property type="component" value="Unassembled WGS sequence"/>
</dbReference>
<sequence length="792" mass="86265">MFTAREVTRALQAVSEDTFKGIVVRTINEGAELSESISALLRYAKAPTNRIYALGSSWTFFLVLARDNLLGHWDSHIPRRTSDATSEWLCSQMCEVEILRKKSHVGVGAFRTLIELLFWMTVFDWGRAPPGAWMDKVLDDVDRKAFTLDFDKAEIWMIIAYQALGIPLPKKLELLLKKPELVNIVKSSVPPTTSREHGMIQRVNSEIAIQFSTHSPPVLVILDSGAETSSIDEAFLLAQFPDVVIERLPVPYEIVGVGNGRALNKKVAVLDIYIPPEIEGQSQLAHVRHEFGVRPDKDIAMLIGQDLIYRQGIISNAREGKYLRNAVISSVSESLILKKSPRYFRPSHHLTPSNTLGLAAAQLRGLPTMTLPGDHSIETPPRAPSPVHRFGTLAVHAGSPIDKVSGAVIEPISLSTTFAQTAVGVPVGEYEYTRSSNPNRLNFETAIARLERARYALAYASGSAATANILQSLAAGSHVISVSDVYGGTHRYFTKVASAHGVRVTFSPSIELDIEDLIKPETKLIWIESPSNPTLSLVDIRAVADIAHRSGIMVVVDNTFLSPYIQNPLEHGADLVVHSVTKYINGHSDVLMGVAAFNSEELWTRLSFLQNAIGAVPSPFDCWLAHRGAKTLHLRAREASKNGMMVAEALAKSPHVIAVNYPGLPNHKQRKIALKQHRDGLGGGMLSFRIKGGQEAAERFCQATQIFTLAESLGGVESLVEVPGSMTHAGIPKEQREAAGVFDDLVRISCGVEDGVDLVGDVLQALEKVVVGPKITNGIAKAKTNGVANGHA</sequence>